<dbReference type="InterPro" id="IPR027861">
    <property type="entry name" value="TMEM249"/>
</dbReference>
<dbReference type="HOGENOM" id="CLU_1634815_0_0_1"/>
<dbReference type="PANTHER" id="PTHR35442">
    <property type="entry name" value="TRANSMEMBRANE PROTEIN 249"/>
    <property type="match status" value="1"/>
</dbReference>
<dbReference type="Proteomes" id="UP000007875">
    <property type="component" value="Unassembled WGS sequence"/>
</dbReference>
<dbReference type="Pfam" id="PF15158">
    <property type="entry name" value="TMEM249"/>
    <property type="match status" value="1"/>
</dbReference>
<dbReference type="eggNOG" id="ENOG502S38B">
    <property type="taxonomic scope" value="Eukaryota"/>
</dbReference>
<accession>H2YC54</accession>
<organism evidence="1 2">
    <name type="scientific">Ciona savignyi</name>
    <name type="common">Pacific transparent sea squirt</name>
    <dbReference type="NCBI Taxonomy" id="51511"/>
    <lineage>
        <taxon>Eukaryota</taxon>
        <taxon>Metazoa</taxon>
        <taxon>Chordata</taxon>
        <taxon>Tunicata</taxon>
        <taxon>Ascidiacea</taxon>
        <taxon>Phlebobranchia</taxon>
        <taxon>Cionidae</taxon>
        <taxon>Ciona</taxon>
    </lineage>
</organism>
<evidence type="ECO:0000313" key="2">
    <source>
        <dbReference type="Proteomes" id="UP000007875"/>
    </source>
</evidence>
<dbReference type="AlphaFoldDB" id="H2YC54"/>
<dbReference type="GeneTree" id="ENSGT00510000050177"/>
<reference evidence="2" key="1">
    <citation type="submission" date="2003-08" db="EMBL/GenBank/DDBJ databases">
        <authorList>
            <person name="Birren B."/>
            <person name="Nusbaum C."/>
            <person name="Abebe A."/>
            <person name="Abouelleil A."/>
            <person name="Adekoya E."/>
            <person name="Ait-zahra M."/>
            <person name="Allen N."/>
            <person name="Allen T."/>
            <person name="An P."/>
            <person name="Anderson M."/>
            <person name="Anderson S."/>
            <person name="Arachchi H."/>
            <person name="Armbruster J."/>
            <person name="Bachantsang P."/>
            <person name="Baldwin J."/>
            <person name="Barry A."/>
            <person name="Bayul T."/>
            <person name="Blitshsteyn B."/>
            <person name="Bloom T."/>
            <person name="Blye J."/>
            <person name="Boguslavskiy L."/>
            <person name="Borowsky M."/>
            <person name="Boukhgalter B."/>
            <person name="Brunache A."/>
            <person name="Butler J."/>
            <person name="Calixte N."/>
            <person name="Calvo S."/>
            <person name="Camarata J."/>
            <person name="Campo K."/>
            <person name="Chang J."/>
            <person name="Cheshatsang Y."/>
            <person name="Citroen M."/>
            <person name="Collymore A."/>
            <person name="Considine T."/>
            <person name="Cook A."/>
            <person name="Cooke P."/>
            <person name="Corum B."/>
            <person name="Cuomo C."/>
            <person name="David R."/>
            <person name="Dawoe T."/>
            <person name="Degray S."/>
            <person name="Dodge S."/>
            <person name="Dooley K."/>
            <person name="Dorje P."/>
            <person name="Dorjee K."/>
            <person name="Dorris L."/>
            <person name="Duffey N."/>
            <person name="Dupes A."/>
            <person name="Elkins T."/>
            <person name="Engels R."/>
            <person name="Erickson J."/>
            <person name="Farina A."/>
            <person name="Faro S."/>
            <person name="Ferreira P."/>
            <person name="Fischer H."/>
            <person name="Fitzgerald M."/>
            <person name="Foley K."/>
            <person name="Gage D."/>
            <person name="Galagan J."/>
            <person name="Gearin G."/>
            <person name="Gnerre S."/>
            <person name="Gnirke A."/>
            <person name="Goyette A."/>
            <person name="Graham J."/>
            <person name="Grandbois E."/>
            <person name="Gyaltsen K."/>
            <person name="Hafez N."/>
            <person name="Hagopian D."/>
            <person name="Hagos B."/>
            <person name="Hall J."/>
            <person name="Hatcher B."/>
            <person name="Heller A."/>
            <person name="Higgins H."/>
            <person name="Honan T."/>
            <person name="Horn A."/>
            <person name="Houde N."/>
            <person name="Hughes L."/>
            <person name="Hulme W."/>
            <person name="Husby E."/>
            <person name="Iliev I."/>
            <person name="Jaffe D."/>
            <person name="Jones C."/>
            <person name="Kamal M."/>
            <person name="Kamat A."/>
            <person name="Kamvysselis M."/>
            <person name="Karlsson E."/>
            <person name="Kells C."/>
            <person name="Kieu A."/>
            <person name="Kisner P."/>
            <person name="Kodira C."/>
            <person name="Kulbokas E."/>
            <person name="Labutti K."/>
            <person name="Lama D."/>
            <person name="Landers T."/>
            <person name="Leger J."/>
            <person name="Levine S."/>
            <person name="Lewis D."/>
            <person name="Lewis T."/>
            <person name="Lindblad-toh K."/>
            <person name="Liu X."/>
            <person name="Lokyitsang T."/>
            <person name="Lokyitsang Y."/>
            <person name="Lucien O."/>
            <person name="Lui A."/>
            <person name="Ma L.J."/>
            <person name="Mabbitt R."/>
            <person name="Macdonald J."/>
            <person name="Maclean C."/>
            <person name="Major J."/>
            <person name="Manning J."/>
            <person name="Marabella R."/>
            <person name="Maru K."/>
            <person name="Matthews C."/>
            <person name="Mauceli E."/>
            <person name="Mccarthy M."/>
            <person name="Mcdonough S."/>
            <person name="Mcghee T."/>
            <person name="Meldrim J."/>
            <person name="Meneus L."/>
            <person name="Mesirov J."/>
            <person name="Mihalev A."/>
            <person name="Mihova T."/>
            <person name="Mikkelsen T."/>
            <person name="Mlenga V."/>
            <person name="Moru K."/>
            <person name="Mozes J."/>
            <person name="Mulrain L."/>
            <person name="Munson G."/>
            <person name="Naylor J."/>
            <person name="Newes C."/>
            <person name="Nguyen C."/>
            <person name="Nguyen N."/>
            <person name="Nguyen T."/>
            <person name="Nicol R."/>
            <person name="Nielsen C."/>
            <person name="Nizzari M."/>
            <person name="Norbu C."/>
            <person name="Norbu N."/>
            <person name="O'donnell P."/>
            <person name="Okoawo O."/>
            <person name="O'leary S."/>
            <person name="Omotosho B."/>
            <person name="O'neill K."/>
            <person name="Osman S."/>
            <person name="Parker S."/>
            <person name="Perrin D."/>
            <person name="Phunkhang P."/>
            <person name="Piqani B."/>
            <person name="Purcell S."/>
            <person name="Rachupka T."/>
            <person name="Ramasamy U."/>
            <person name="Rameau R."/>
            <person name="Ray V."/>
            <person name="Raymond C."/>
            <person name="Retta R."/>
            <person name="Richardson S."/>
            <person name="Rise C."/>
            <person name="Rodriguez J."/>
            <person name="Rogers J."/>
            <person name="Rogov P."/>
            <person name="Rutman M."/>
            <person name="Schupbach R."/>
            <person name="Seaman C."/>
            <person name="Settipalli S."/>
            <person name="Sharpe T."/>
            <person name="Sheridan J."/>
            <person name="Sherpa N."/>
            <person name="Shi J."/>
            <person name="Smirnov S."/>
            <person name="Smith C."/>
            <person name="Sougnez C."/>
            <person name="Spencer B."/>
            <person name="Stalker J."/>
            <person name="Stange-thomann N."/>
            <person name="Stavropoulos S."/>
            <person name="Stetson K."/>
            <person name="Stone C."/>
            <person name="Stone S."/>
            <person name="Stubbs M."/>
            <person name="Talamas J."/>
            <person name="Tchuinga P."/>
            <person name="Tenzing P."/>
            <person name="Tesfaye S."/>
            <person name="Theodore J."/>
            <person name="Thoulutsang Y."/>
            <person name="Topham K."/>
            <person name="Towey S."/>
            <person name="Tsamla T."/>
            <person name="Tsomo N."/>
            <person name="Vallee D."/>
            <person name="Vassiliev H."/>
            <person name="Venkataraman V."/>
            <person name="Vinson J."/>
            <person name="Vo A."/>
            <person name="Wade C."/>
            <person name="Wang S."/>
            <person name="Wangchuk T."/>
            <person name="Wangdi T."/>
            <person name="Whittaker C."/>
            <person name="Wilkinson J."/>
            <person name="Wu Y."/>
            <person name="Wyman D."/>
            <person name="Yadav S."/>
            <person name="Yang S."/>
            <person name="Yang X."/>
            <person name="Yeager S."/>
            <person name="Yee E."/>
            <person name="Young G."/>
            <person name="Zainoun J."/>
            <person name="Zembeck L."/>
            <person name="Zimmer A."/>
            <person name="Zody M."/>
            <person name="Lander E."/>
        </authorList>
    </citation>
    <scope>NUCLEOTIDE SEQUENCE [LARGE SCALE GENOMIC DNA]</scope>
</reference>
<reference evidence="1" key="2">
    <citation type="submission" date="2025-08" db="UniProtKB">
        <authorList>
            <consortium name="Ensembl"/>
        </authorList>
    </citation>
    <scope>IDENTIFICATION</scope>
</reference>
<protein>
    <submittedName>
        <fullName evidence="1">Uncharacterized protein</fullName>
    </submittedName>
</protein>
<dbReference type="Ensembl" id="ENSCSAVT00000002946.1">
    <property type="protein sequence ID" value="ENSCSAVP00000002902.1"/>
    <property type="gene ID" value="ENSCSAVG00000001737.1"/>
</dbReference>
<keyword evidence="2" id="KW-1185">Reference proteome</keyword>
<name>H2YC54_CIOSA</name>
<sequence length="162" mass="19185">MKTFSNELFDTAFILMFLWSIRFISFNWQKRRIVLEKDGQNYFFYVGGRLVYEGEIHNIYFRLRSQCSSNGSTYYRLVLNGFHVEEQELSSMTTNKAALELLAKRIAFKTNVNYFDSDDVSISHIVRHVNPKTFYLKPKSKRPAMRSNKRMSVTRATLEAFY</sequence>
<reference evidence="1" key="3">
    <citation type="submission" date="2025-09" db="UniProtKB">
        <authorList>
            <consortium name="Ensembl"/>
        </authorList>
    </citation>
    <scope>IDENTIFICATION</scope>
</reference>
<evidence type="ECO:0000313" key="1">
    <source>
        <dbReference type="Ensembl" id="ENSCSAVP00000002902.1"/>
    </source>
</evidence>
<dbReference type="PANTHER" id="PTHR35442:SF1">
    <property type="entry name" value="CATION CHANNEL SPERM-ASSOCIATED AUXILIARY SUBUNIT TMEM249"/>
    <property type="match status" value="1"/>
</dbReference>
<dbReference type="OMA" id="IHNIYFR"/>
<dbReference type="InParanoid" id="H2YC54"/>
<proteinExistence type="predicted"/>